<name>A0A2N0ZAW4_9BACI</name>
<evidence type="ECO:0000259" key="1">
    <source>
        <dbReference type="Pfam" id="PF03235"/>
    </source>
</evidence>
<protein>
    <submittedName>
        <fullName evidence="2">DUF262 domain-containing protein</fullName>
    </submittedName>
</protein>
<sequence>MALEFTTVSWSIKQMLRMIERETITFDYPIQRAEGQWKGNQSSLLMDSLSRNYPIPALYFVGDKEEILVEKKGKQVPEKIVIRSCLDGKQRLTNIRSFIIGEFSLDTNLKDVKVDGIDYELAGKTFDELDEVIQDLILSRTLLTYTIDGELVTDEEIEDLLYRLNNGTPMTLQQKSKALMGIEWASTINKLGNHPFIHELAAFSKTQLRTEGHITALVQTMMMLDKGFEYKNVTQSVISEYMQSFRTDSESKMELLEKVRGAMDYLTNVLTRKESTLLRKIHFPMVLMTAIDAQEQNIEHDQFAEWMMYFKEAIKPQQEQTIIEEYDVPTNYREFMGSGSTDKSKAIGRLNEMKRHMKEYVKIYFGVKQS</sequence>
<dbReference type="PANTHER" id="PTHR39639">
    <property type="entry name" value="CHROMOSOME 16, WHOLE GENOME SHOTGUN SEQUENCE"/>
    <property type="match status" value="1"/>
</dbReference>
<gene>
    <name evidence="2" type="ORF">CWS20_22685</name>
</gene>
<reference evidence="2 3" key="1">
    <citation type="journal article" date="2010" name="Int. J. Syst. Evol. Microbiol.">
        <title>Bacillus horneckiae sp. nov., isolated from a spacecraft-assembly clean room.</title>
        <authorList>
            <person name="Vaishampayan P."/>
            <person name="Probst A."/>
            <person name="Krishnamurthi S."/>
            <person name="Ghosh S."/>
            <person name="Osman S."/>
            <person name="McDowall A."/>
            <person name="Ruckmani A."/>
            <person name="Mayilraj S."/>
            <person name="Venkateswaran K."/>
        </authorList>
    </citation>
    <scope>NUCLEOTIDE SEQUENCE [LARGE SCALE GENOMIC DNA]</scope>
    <source>
        <strain evidence="3">1PO1SC</strain>
    </source>
</reference>
<accession>A0A2N0ZAW4</accession>
<dbReference type="Pfam" id="PF03235">
    <property type="entry name" value="GmrSD_N"/>
    <property type="match status" value="1"/>
</dbReference>
<dbReference type="AlphaFoldDB" id="A0A2N0ZAW4"/>
<dbReference type="InterPro" id="IPR004919">
    <property type="entry name" value="GmrSD_N"/>
</dbReference>
<evidence type="ECO:0000313" key="2">
    <source>
        <dbReference type="EMBL" id="PKG26657.1"/>
    </source>
</evidence>
<feature type="domain" description="GmrSD restriction endonucleases N-terminal" evidence="1">
    <location>
        <begin position="16"/>
        <end position="166"/>
    </location>
</feature>
<dbReference type="PANTHER" id="PTHR39639:SF1">
    <property type="entry name" value="DUF262 DOMAIN-CONTAINING PROTEIN"/>
    <property type="match status" value="1"/>
</dbReference>
<evidence type="ECO:0000313" key="3">
    <source>
        <dbReference type="Proteomes" id="UP000233343"/>
    </source>
</evidence>
<comment type="caution">
    <text evidence="2">The sequence shown here is derived from an EMBL/GenBank/DDBJ whole genome shotgun (WGS) entry which is preliminary data.</text>
</comment>
<dbReference type="RefSeq" id="WP_066194459.1">
    <property type="nucleotide sequence ID" value="NZ_JARSFA010000044.1"/>
</dbReference>
<organism evidence="2 3">
    <name type="scientific">Cytobacillus horneckiae</name>
    <dbReference type="NCBI Taxonomy" id="549687"/>
    <lineage>
        <taxon>Bacteria</taxon>
        <taxon>Bacillati</taxon>
        <taxon>Bacillota</taxon>
        <taxon>Bacilli</taxon>
        <taxon>Bacillales</taxon>
        <taxon>Bacillaceae</taxon>
        <taxon>Cytobacillus</taxon>
    </lineage>
</organism>
<dbReference type="EMBL" id="PISD01000061">
    <property type="protein sequence ID" value="PKG26657.1"/>
    <property type="molecule type" value="Genomic_DNA"/>
</dbReference>
<proteinExistence type="predicted"/>
<dbReference type="Proteomes" id="UP000233343">
    <property type="component" value="Unassembled WGS sequence"/>
</dbReference>
<keyword evidence="3" id="KW-1185">Reference proteome</keyword>